<dbReference type="OrthoDB" id="1881561at2"/>
<dbReference type="EMBL" id="PVXN01000011">
    <property type="protein sequence ID" value="PRR75457.1"/>
    <property type="molecule type" value="Genomic_DNA"/>
</dbReference>
<sequence>MTKLIYTNSKKCVIAGNVEISIDSYIKDIDIDKEVFNYLQFLENQEIEGLRLEDFFLYNHVGMYCFERHAIYEKLKNIFYCFFVIERIKKEFGDEIIVHTDQIIMLSICTDIFNLKEGEQCFYAQPLKAQKKLKIKVGLKLILRNIIGIKGYLKFLINNKKDRYNFLSISNVMNINMINIEGRSELVDTQLGITIDALSKKYNMFNFQALYNFNAIDKSLKYKKDYVTFELFVLYKKLVGNKYIDKKLIEDNLEKLNFINYTYKQYDLRSIINKYIFKDIKNRYLDDIKELVCARNVIKKFNIKNCIVVDEGDRPREFIMAANMENVRTYALQHGIISPMSPAYIMNSRYKDKIIPNCTFVWGEKYKKILTENTNIYDDDNVKVVGQSRTDLLQQYINKEKKEDSKIKILYATQYYKDILEPATNILFKALCLMEKEYELIIKLHPADKYYHIYESLIEQYNIKNVKILEDGDIYEIINWCDVVVSVHSTVVIEGALLDKPSICILLPKYNDAGGFVRDGVSLGAKDEYDLKNYLEGIKNMSFENRFSEYIKNNFYKVDGKVTDRIVSIILKNDNMGGEKT</sequence>
<accession>A0A2T0AXB2</accession>
<protein>
    <submittedName>
        <fullName evidence="1">Capsule polysaccharide biosynthesis protein</fullName>
    </submittedName>
</protein>
<dbReference type="GO" id="GO:0000271">
    <property type="term" value="P:polysaccharide biosynthetic process"/>
    <property type="evidence" value="ECO:0007669"/>
    <property type="project" value="InterPro"/>
</dbReference>
<dbReference type="AlphaFoldDB" id="A0A2T0AXB2"/>
<keyword evidence="2" id="KW-1185">Reference proteome</keyword>
<dbReference type="SUPFAM" id="SSF53756">
    <property type="entry name" value="UDP-Glycosyltransferase/glycogen phosphorylase"/>
    <property type="match status" value="1"/>
</dbReference>
<proteinExistence type="predicted"/>
<organism evidence="1 2">
    <name type="scientific">Clostridium thermopalmarium DSM 5974</name>
    <dbReference type="NCBI Taxonomy" id="1121340"/>
    <lineage>
        <taxon>Bacteria</taxon>
        <taxon>Bacillati</taxon>
        <taxon>Bacillota</taxon>
        <taxon>Clostridia</taxon>
        <taxon>Eubacteriales</taxon>
        <taxon>Clostridiaceae</taxon>
        <taxon>Clostridium</taxon>
    </lineage>
</organism>
<evidence type="ECO:0000313" key="2">
    <source>
        <dbReference type="Proteomes" id="UP000239614"/>
    </source>
</evidence>
<name>A0A2T0AXB2_9CLOT</name>
<dbReference type="InterPro" id="IPR043148">
    <property type="entry name" value="TagF_C"/>
</dbReference>
<comment type="caution">
    <text evidence="1">The sequence shown here is derived from an EMBL/GenBank/DDBJ whole genome shotgun (WGS) entry which is preliminary data.</text>
</comment>
<dbReference type="RefSeq" id="WP_106024084.1">
    <property type="nucleotide sequence ID" value="NZ_PVXN01000011.1"/>
</dbReference>
<dbReference type="GO" id="GO:0015774">
    <property type="term" value="P:polysaccharide transport"/>
    <property type="evidence" value="ECO:0007669"/>
    <property type="project" value="InterPro"/>
</dbReference>
<dbReference type="InterPro" id="IPR007833">
    <property type="entry name" value="Capsule_polysaccharide_synth"/>
</dbReference>
<dbReference type="Gene3D" id="3.40.50.12580">
    <property type="match status" value="1"/>
</dbReference>
<gene>
    <name evidence="1" type="ORF">CPAL_06460</name>
</gene>
<dbReference type="Pfam" id="PF05159">
    <property type="entry name" value="Capsule_synth"/>
    <property type="match status" value="1"/>
</dbReference>
<evidence type="ECO:0000313" key="1">
    <source>
        <dbReference type="EMBL" id="PRR75457.1"/>
    </source>
</evidence>
<dbReference type="Proteomes" id="UP000239614">
    <property type="component" value="Unassembled WGS sequence"/>
</dbReference>
<reference evidence="1 2" key="1">
    <citation type="submission" date="2018-03" db="EMBL/GenBank/DDBJ databases">
        <title>Genome sequence of Clostridium thermopalmarium DSM 5974.</title>
        <authorList>
            <person name="Poehlein A."/>
            <person name="Daniel R."/>
        </authorList>
    </citation>
    <scope>NUCLEOTIDE SEQUENCE [LARGE SCALE GENOMIC DNA]</scope>
    <source>
        <strain evidence="1 2">DSM 5974</strain>
    </source>
</reference>